<gene>
    <name evidence="1" type="ORF">METZ01_LOCUS363472</name>
</gene>
<dbReference type="EMBL" id="UINC01129903">
    <property type="protein sequence ID" value="SVD10618.1"/>
    <property type="molecule type" value="Genomic_DNA"/>
</dbReference>
<evidence type="ECO:0000313" key="1">
    <source>
        <dbReference type="EMBL" id="SVD10618.1"/>
    </source>
</evidence>
<sequence>MAQEVQLAIIVEQYFGCLGERIVILGRHAGAISTAATNKNRVTDFGFGEQAGRELFGIIWGRSENVAALATMAGDQILVLATCLGFGGHDDDGVLGPVHAGAQDFGHAAVDLDEAVAFRTGVDHIDDTTDQCAGVGDKEGTRLYFQMQFASVFLGETFEFASDGLAGFL</sequence>
<proteinExistence type="predicted"/>
<protein>
    <submittedName>
        <fullName evidence="1">Uncharacterized protein</fullName>
    </submittedName>
</protein>
<reference evidence="1" key="1">
    <citation type="submission" date="2018-05" db="EMBL/GenBank/DDBJ databases">
        <authorList>
            <person name="Lanie J.A."/>
            <person name="Ng W.-L."/>
            <person name="Kazmierczak K.M."/>
            <person name="Andrzejewski T.M."/>
            <person name="Davidsen T.M."/>
            <person name="Wayne K.J."/>
            <person name="Tettelin H."/>
            <person name="Glass J.I."/>
            <person name="Rusch D."/>
            <person name="Podicherti R."/>
            <person name="Tsui H.-C.T."/>
            <person name="Winkler M.E."/>
        </authorList>
    </citation>
    <scope>NUCLEOTIDE SEQUENCE</scope>
</reference>
<name>A0A382SN68_9ZZZZ</name>
<dbReference type="AlphaFoldDB" id="A0A382SN68"/>
<accession>A0A382SN68</accession>
<organism evidence="1">
    <name type="scientific">marine metagenome</name>
    <dbReference type="NCBI Taxonomy" id="408172"/>
    <lineage>
        <taxon>unclassified sequences</taxon>
        <taxon>metagenomes</taxon>
        <taxon>ecological metagenomes</taxon>
    </lineage>
</organism>